<dbReference type="AlphaFoldDB" id="A0A6N6RI29"/>
<dbReference type="EMBL" id="WBVO01000005">
    <property type="protein sequence ID" value="KAB2810099.1"/>
    <property type="molecule type" value="Genomic_DNA"/>
</dbReference>
<reference evidence="1 2" key="1">
    <citation type="submission" date="2019-09" db="EMBL/GenBank/DDBJ databases">
        <title>Genomes of family Cryomorphaceae.</title>
        <authorList>
            <person name="Bowman J.P."/>
        </authorList>
    </citation>
    <scope>NUCLEOTIDE SEQUENCE [LARGE SCALE GENOMIC DNA]</scope>
    <source>
        <strain evidence="1 2">LMG 25704</strain>
    </source>
</reference>
<gene>
    <name evidence="1" type="ORF">F8C67_07640</name>
</gene>
<dbReference type="Proteomes" id="UP000468650">
    <property type="component" value="Unassembled WGS sequence"/>
</dbReference>
<dbReference type="OrthoDB" id="1138233at2"/>
<comment type="caution">
    <text evidence="1">The sequence shown here is derived from an EMBL/GenBank/DDBJ whole genome shotgun (WGS) entry which is preliminary data.</text>
</comment>
<evidence type="ECO:0000313" key="1">
    <source>
        <dbReference type="EMBL" id="KAB2810099.1"/>
    </source>
</evidence>
<dbReference type="RefSeq" id="WP_151667243.1">
    <property type="nucleotide sequence ID" value="NZ_WBVO01000005.1"/>
</dbReference>
<sequence>MRPVNIKILAIIFAIGIGLNLNAQEQLDFQISSSTVTSGSPDTLEVTVQIRASVGSSCLRTSQLYFNYNSDAFGTNVIDNEKIRIEKGSLIEDVSFMSNPIEIYSIDTADNTTSRLAVTITSTQQSTNCGDDLFFSGSGVNAHATVTSTWSDLIILHIPISNAAELPKIDWQSSLSSGQQFFQTTSASPEQSSLPDSFFLDAKVYPLQDYDIIWNGSSWTGGSGGSGEPNSADAALNLLVETGTLPYFG</sequence>
<protein>
    <submittedName>
        <fullName evidence="1">Uncharacterized protein</fullName>
    </submittedName>
</protein>
<evidence type="ECO:0000313" key="2">
    <source>
        <dbReference type="Proteomes" id="UP000468650"/>
    </source>
</evidence>
<name>A0A6N6RI29_9FLAO</name>
<proteinExistence type="predicted"/>
<organism evidence="1 2">
    <name type="scientific">Phaeocystidibacter luteus</name>
    <dbReference type="NCBI Taxonomy" id="911197"/>
    <lineage>
        <taxon>Bacteria</taxon>
        <taxon>Pseudomonadati</taxon>
        <taxon>Bacteroidota</taxon>
        <taxon>Flavobacteriia</taxon>
        <taxon>Flavobacteriales</taxon>
        <taxon>Phaeocystidibacteraceae</taxon>
        <taxon>Phaeocystidibacter</taxon>
    </lineage>
</organism>
<accession>A0A6N6RI29</accession>
<keyword evidence="2" id="KW-1185">Reference proteome</keyword>